<dbReference type="Proteomes" id="UP000675121">
    <property type="component" value="Unassembled WGS sequence"/>
</dbReference>
<organism evidence="1 2">
    <name type="scientific">Paraburkholderia domus</name>
    <dbReference type="NCBI Taxonomy" id="2793075"/>
    <lineage>
        <taxon>Bacteria</taxon>
        <taxon>Pseudomonadati</taxon>
        <taxon>Pseudomonadota</taxon>
        <taxon>Betaproteobacteria</taxon>
        <taxon>Burkholderiales</taxon>
        <taxon>Burkholderiaceae</taxon>
        <taxon>Paraburkholderia</taxon>
    </lineage>
</organism>
<dbReference type="AlphaFoldDB" id="A0A9N8N698"/>
<evidence type="ECO:0000313" key="2">
    <source>
        <dbReference type="Proteomes" id="UP000675121"/>
    </source>
</evidence>
<sequence>MKPPSAQQREALASLQRYAPQWTLFLDWIQENRTRCMTECARADDEIHTRRLQGQTFVLTELLEALTPKR</sequence>
<evidence type="ECO:0000313" key="1">
    <source>
        <dbReference type="EMBL" id="CAE6958739.1"/>
    </source>
</evidence>
<reference evidence="1" key="1">
    <citation type="submission" date="2021-02" db="EMBL/GenBank/DDBJ databases">
        <authorList>
            <person name="Vanwijnsberghe S."/>
        </authorList>
    </citation>
    <scope>NUCLEOTIDE SEQUENCE</scope>
    <source>
        <strain evidence="1">R-70211</strain>
    </source>
</reference>
<keyword evidence="2" id="KW-1185">Reference proteome</keyword>
<protein>
    <submittedName>
        <fullName evidence="1">Uncharacterized protein</fullName>
    </submittedName>
</protein>
<proteinExistence type="predicted"/>
<name>A0A9N8N698_9BURK</name>
<gene>
    <name evidence="1" type="ORF">R70211_06779</name>
</gene>
<comment type="caution">
    <text evidence="1">The sequence shown here is derived from an EMBL/GenBank/DDBJ whole genome shotgun (WGS) entry which is preliminary data.</text>
</comment>
<accession>A0A9N8N698</accession>
<dbReference type="EMBL" id="CAJNAS010000029">
    <property type="protein sequence ID" value="CAE6958739.1"/>
    <property type="molecule type" value="Genomic_DNA"/>
</dbReference>
<dbReference type="RefSeq" id="WP_201138574.1">
    <property type="nucleotide sequence ID" value="NZ_CAJNAS010000029.1"/>
</dbReference>